<keyword evidence="5 9" id="KW-0028">Amino-acid biosynthesis</keyword>
<dbReference type="InterPro" id="IPR011060">
    <property type="entry name" value="RibuloseP-bd_barrel"/>
</dbReference>
<sequence>MKVKICGVKNIHAVKGAVDAGADFIGLMFAESKRRISIDQAKKLATYIPPHVKKVGVFVNPNLRDVLEAVHTVGIDAVQLHGDESPAFCSEIPIPVIKAFHMNGKEDIEKAGHYRTDYYLFDSPGGRYRGGSGMTFDWELLQDVDIPREKVILAGGLRPDNIQEAIHEVKPAMVDVSSGVETNGEKDAEKIQRFIEKAKKEELV</sequence>
<evidence type="ECO:0000313" key="11">
    <source>
        <dbReference type="EMBL" id="GAA0498705.1"/>
    </source>
</evidence>
<evidence type="ECO:0000259" key="10">
    <source>
        <dbReference type="Pfam" id="PF00697"/>
    </source>
</evidence>
<dbReference type="CDD" id="cd00405">
    <property type="entry name" value="PRAI"/>
    <property type="match status" value="1"/>
</dbReference>
<dbReference type="Pfam" id="PF00697">
    <property type="entry name" value="PRAI"/>
    <property type="match status" value="1"/>
</dbReference>
<name>A0ABN1BIL4_9BACI</name>
<dbReference type="EMBL" id="BAAADO010000005">
    <property type="protein sequence ID" value="GAA0498705.1"/>
    <property type="molecule type" value="Genomic_DNA"/>
</dbReference>
<evidence type="ECO:0000256" key="4">
    <source>
        <dbReference type="ARBA" id="ARBA00022272"/>
    </source>
</evidence>
<evidence type="ECO:0000256" key="7">
    <source>
        <dbReference type="ARBA" id="ARBA00023141"/>
    </source>
</evidence>
<organism evidence="11 12">
    <name type="scientific">Salinibacillus aidingensis</name>
    <dbReference type="NCBI Taxonomy" id="237684"/>
    <lineage>
        <taxon>Bacteria</taxon>
        <taxon>Bacillati</taxon>
        <taxon>Bacillota</taxon>
        <taxon>Bacilli</taxon>
        <taxon>Bacillales</taxon>
        <taxon>Bacillaceae</taxon>
        <taxon>Salinibacillus</taxon>
    </lineage>
</organism>
<dbReference type="GO" id="GO:0016853">
    <property type="term" value="F:isomerase activity"/>
    <property type="evidence" value="ECO:0007669"/>
    <property type="project" value="UniProtKB-KW"/>
</dbReference>
<dbReference type="Gene3D" id="3.20.20.70">
    <property type="entry name" value="Aldolase class I"/>
    <property type="match status" value="1"/>
</dbReference>
<evidence type="ECO:0000256" key="2">
    <source>
        <dbReference type="ARBA" id="ARBA00004664"/>
    </source>
</evidence>
<dbReference type="PANTHER" id="PTHR42894:SF1">
    <property type="entry name" value="N-(5'-PHOSPHORIBOSYL)ANTHRANILATE ISOMERASE"/>
    <property type="match status" value="1"/>
</dbReference>
<dbReference type="NCBIfam" id="NF002300">
    <property type="entry name" value="PRK01222.1-7"/>
    <property type="match status" value="1"/>
</dbReference>
<feature type="domain" description="N-(5'phosphoribosyl) anthranilate isomerase (PRAI)" evidence="10">
    <location>
        <begin position="3"/>
        <end position="196"/>
    </location>
</feature>
<keyword evidence="12" id="KW-1185">Reference proteome</keyword>
<accession>A0ABN1BIL4</accession>
<comment type="similarity">
    <text evidence="9">Belongs to the TrpF family.</text>
</comment>
<dbReference type="InterPro" id="IPR001240">
    <property type="entry name" value="PRAI_dom"/>
</dbReference>
<dbReference type="SUPFAM" id="SSF51366">
    <property type="entry name" value="Ribulose-phoshate binding barrel"/>
    <property type="match status" value="1"/>
</dbReference>
<comment type="pathway">
    <text evidence="2 9">Amino-acid biosynthesis; L-tryptophan biosynthesis; L-tryptophan from chorismate: step 3/5.</text>
</comment>
<evidence type="ECO:0000256" key="9">
    <source>
        <dbReference type="HAMAP-Rule" id="MF_00135"/>
    </source>
</evidence>
<evidence type="ECO:0000256" key="1">
    <source>
        <dbReference type="ARBA" id="ARBA00001164"/>
    </source>
</evidence>
<evidence type="ECO:0000256" key="8">
    <source>
        <dbReference type="ARBA" id="ARBA00023235"/>
    </source>
</evidence>
<protein>
    <recommendedName>
        <fullName evidence="4 9">N-(5'-phosphoribosyl)anthranilate isomerase</fullName>
        <shortName evidence="9">PRAI</shortName>
        <ecNumber evidence="3 9">5.3.1.24</ecNumber>
    </recommendedName>
</protein>
<evidence type="ECO:0000256" key="6">
    <source>
        <dbReference type="ARBA" id="ARBA00022822"/>
    </source>
</evidence>
<keyword evidence="6 9" id="KW-0822">Tryptophan biosynthesis</keyword>
<dbReference type="InterPro" id="IPR013785">
    <property type="entry name" value="Aldolase_TIM"/>
</dbReference>
<gene>
    <name evidence="9" type="primary">trpF</name>
    <name evidence="11" type="ORF">GCM10008986_27310</name>
</gene>
<keyword evidence="7 9" id="KW-0057">Aromatic amino acid biosynthesis</keyword>
<dbReference type="EC" id="5.3.1.24" evidence="3 9"/>
<keyword evidence="8 9" id="KW-0413">Isomerase</keyword>
<dbReference type="PANTHER" id="PTHR42894">
    <property type="entry name" value="N-(5'-PHOSPHORIBOSYL)ANTHRANILATE ISOMERASE"/>
    <property type="match status" value="1"/>
</dbReference>
<dbReference type="HAMAP" id="MF_00135">
    <property type="entry name" value="PRAI"/>
    <property type="match status" value="1"/>
</dbReference>
<evidence type="ECO:0000256" key="5">
    <source>
        <dbReference type="ARBA" id="ARBA00022605"/>
    </source>
</evidence>
<comment type="catalytic activity">
    <reaction evidence="1 9">
        <text>N-(5-phospho-beta-D-ribosyl)anthranilate = 1-(2-carboxyphenylamino)-1-deoxy-D-ribulose 5-phosphate</text>
        <dbReference type="Rhea" id="RHEA:21540"/>
        <dbReference type="ChEBI" id="CHEBI:18277"/>
        <dbReference type="ChEBI" id="CHEBI:58613"/>
        <dbReference type="EC" id="5.3.1.24"/>
    </reaction>
</comment>
<dbReference type="Proteomes" id="UP001500880">
    <property type="component" value="Unassembled WGS sequence"/>
</dbReference>
<dbReference type="InterPro" id="IPR044643">
    <property type="entry name" value="TrpF_fam"/>
</dbReference>
<dbReference type="RefSeq" id="WP_343842152.1">
    <property type="nucleotide sequence ID" value="NZ_BAAADO010000005.1"/>
</dbReference>
<evidence type="ECO:0000313" key="12">
    <source>
        <dbReference type="Proteomes" id="UP001500880"/>
    </source>
</evidence>
<comment type="caution">
    <text evidence="11">The sequence shown here is derived from an EMBL/GenBank/DDBJ whole genome shotgun (WGS) entry which is preliminary data.</text>
</comment>
<proteinExistence type="inferred from homology"/>
<reference evidence="11 12" key="1">
    <citation type="journal article" date="2019" name="Int. J. Syst. Evol. Microbiol.">
        <title>The Global Catalogue of Microorganisms (GCM) 10K type strain sequencing project: providing services to taxonomists for standard genome sequencing and annotation.</title>
        <authorList>
            <consortium name="The Broad Institute Genomics Platform"/>
            <consortium name="The Broad Institute Genome Sequencing Center for Infectious Disease"/>
            <person name="Wu L."/>
            <person name="Ma J."/>
        </authorList>
    </citation>
    <scope>NUCLEOTIDE SEQUENCE [LARGE SCALE GENOMIC DNA]</scope>
    <source>
        <strain evidence="11 12">JCM 12389</strain>
    </source>
</reference>
<evidence type="ECO:0000256" key="3">
    <source>
        <dbReference type="ARBA" id="ARBA00012572"/>
    </source>
</evidence>